<protein>
    <submittedName>
        <fullName evidence="7">Acetoin utilization deacetylase AcuC-like enzyme</fullName>
    </submittedName>
</protein>
<evidence type="ECO:0000256" key="3">
    <source>
        <dbReference type="ARBA" id="ARBA00022723"/>
    </source>
</evidence>
<reference evidence="7 8" key="1">
    <citation type="submission" date="2023-07" db="EMBL/GenBank/DDBJ databases">
        <title>Genomic Encyclopedia of Type Strains, Phase IV (KMG-IV): sequencing the most valuable type-strain genomes for metagenomic binning, comparative biology and taxonomic classification.</title>
        <authorList>
            <person name="Goeker M."/>
        </authorList>
    </citation>
    <scope>NUCLEOTIDE SEQUENCE [LARGE SCALE GENOMIC DNA]</scope>
    <source>
        <strain evidence="7 8">DSM 19619</strain>
    </source>
</reference>
<proteinExistence type="inferred from homology"/>
<dbReference type="InterPro" id="IPR000286">
    <property type="entry name" value="HDACs"/>
</dbReference>
<comment type="caution">
    <text evidence="7">The sequence shown here is derived from an EMBL/GenBank/DDBJ whole genome shotgun (WGS) entry which is preliminary data.</text>
</comment>
<evidence type="ECO:0000256" key="1">
    <source>
        <dbReference type="ARBA" id="ARBA00001947"/>
    </source>
</evidence>
<evidence type="ECO:0000256" key="5">
    <source>
        <dbReference type="ARBA" id="ARBA00022833"/>
    </source>
</evidence>
<dbReference type="InterPro" id="IPR023696">
    <property type="entry name" value="Ureohydrolase_dom_sf"/>
</dbReference>
<gene>
    <name evidence="7" type="ORF">QO011_006136</name>
</gene>
<sequence length="349" mass="36937">MKAFFHPDQHRHDPRQFMRLGVISDPKDLPVRTELLLAALQRHGAAPDLPPDCGTEPILAVHEEAYLAFLGSAHARWRALPGAGPEVLPNLSPYWSGRPDRDGRPPCRAASVVGQAGYYLGDLAVPIGEHTATSALASARTAVAAADAVNTGERLAYALCRPSGHHARADRASGFCYLNNAAIAAERLRRRFGRVAVLDVDTHHGDGTQEIFYRRADVLTLSLHGDPTNYYPFHTGYADETGSGEGRGCNRNIPLPPGTQDAAFLAALDELAGTVGAFGAEALVLALGYDGHREDPLATLALSTAAFRAIGARIHAMALPTAVVQEGGYGLDVIGDCLAEFLAGADPAG</sequence>
<dbReference type="PANTHER" id="PTHR10625">
    <property type="entry name" value="HISTONE DEACETYLASE HDAC1-RELATED"/>
    <property type="match status" value="1"/>
</dbReference>
<dbReference type="PRINTS" id="PR01270">
    <property type="entry name" value="HDASUPER"/>
</dbReference>
<dbReference type="Proteomes" id="UP001242480">
    <property type="component" value="Unassembled WGS sequence"/>
</dbReference>
<dbReference type="CDD" id="cd10001">
    <property type="entry name" value="HDAC_classII_APAH"/>
    <property type="match status" value="1"/>
</dbReference>
<evidence type="ECO:0000256" key="4">
    <source>
        <dbReference type="ARBA" id="ARBA00022801"/>
    </source>
</evidence>
<evidence type="ECO:0000259" key="6">
    <source>
        <dbReference type="Pfam" id="PF00850"/>
    </source>
</evidence>
<dbReference type="SUPFAM" id="SSF52768">
    <property type="entry name" value="Arginase/deacetylase"/>
    <property type="match status" value="1"/>
</dbReference>
<evidence type="ECO:0000313" key="8">
    <source>
        <dbReference type="Proteomes" id="UP001242480"/>
    </source>
</evidence>
<dbReference type="InterPro" id="IPR023801">
    <property type="entry name" value="His_deacetylse_dom"/>
</dbReference>
<dbReference type="PANTHER" id="PTHR10625:SF17">
    <property type="entry name" value="HISTONE DEACETYLASE 8"/>
    <property type="match status" value="1"/>
</dbReference>
<dbReference type="Gene3D" id="3.40.800.20">
    <property type="entry name" value="Histone deacetylase domain"/>
    <property type="match status" value="1"/>
</dbReference>
<accession>A0ABU0JIY8</accession>
<organism evidence="7 8">
    <name type="scientific">Labrys wisconsinensis</name>
    <dbReference type="NCBI Taxonomy" id="425677"/>
    <lineage>
        <taxon>Bacteria</taxon>
        <taxon>Pseudomonadati</taxon>
        <taxon>Pseudomonadota</taxon>
        <taxon>Alphaproteobacteria</taxon>
        <taxon>Hyphomicrobiales</taxon>
        <taxon>Xanthobacteraceae</taxon>
        <taxon>Labrys</taxon>
    </lineage>
</organism>
<evidence type="ECO:0000313" key="7">
    <source>
        <dbReference type="EMBL" id="MDQ0473102.1"/>
    </source>
</evidence>
<keyword evidence="4" id="KW-0378">Hydrolase</keyword>
<comment type="cofactor">
    <cofactor evidence="1">
        <name>Zn(2+)</name>
        <dbReference type="ChEBI" id="CHEBI:29105"/>
    </cofactor>
</comment>
<dbReference type="InterPro" id="IPR037138">
    <property type="entry name" value="His_deacetylse_dom_sf"/>
</dbReference>
<name>A0ABU0JIY8_9HYPH</name>
<keyword evidence="3" id="KW-0479">Metal-binding</keyword>
<dbReference type="RefSeq" id="WP_307280916.1">
    <property type="nucleotide sequence ID" value="NZ_JAUSVX010000015.1"/>
</dbReference>
<keyword evidence="8" id="KW-1185">Reference proteome</keyword>
<feature type="domain" description="Histone deacetylase" evidence="6">
    <location>
        <begin position="30"/>
        <end position="343"/>
    </location>
</feature>
<dbReference type="EMBL" id="JAUSVX010000015">
    <property type="protein sequence ID" value="MDQ0473102.1"/>
    <property type="molecule type" value="Genomic_DNA"/>
</dbReference>
<evidence type="ECO:0000256" key="2">
    <source>
        <dbReference type="ARBA" id="ARBA00005947"/>
    </source>
</evidence>
<comment type="similarity">
    <text evidence="2">Belongs to the histone deacetylase family.</text>
</comment>
<dbReference type="Pfam" id="PF00850">
    <property type="entry name" value="Hist_deacetyl"/>
    <property type="match status" value="1"/>
</dbReference>
<keyword evidence="5" id="KW-0862">Zinc</keyword>